<reference evidence="10" key="1">
    <citation type="journal article" date="2021" name="Int. J. Mol. Sci.">
        <title>Extreme Enlargement of the Inverted Repeat Region in the Plastid Genomes of Diatoms from the Genus Climaconeis.</title>
        <authorList>
            <person name="Gastineau R."/>
            <person name="Davidovich N.A."/>
            <person name="Davidovich O.I."/>
            <person name="Lemieux C."/>
            <person name="Turmel M."/>
            <person name="Wrobel R.J."/>
            <person name="Witkowski A."/>
        </authorList>
    </citation>
    <scope>NUCLEOTIDE SEQUENCE</scope>
    <source>
        <strain evidence="10">SZCZ1890</strain>
    </source>
</reference>
<evidence type="ECO:0000256" key="1">
    <source>
        <dbReference type="ARBA" id="ARBA00003898"/>
    </source>
</evidence>
<dbReference type="AlphaFoldDB" id="A0A8F8SRI3"/>
<accession>A0A8F8SRI3</accession>
<dbReference type="FunFam" id="3.30.420.100:FF:000003">
    <property type="entry name" value="50S ribosomal protein L18"/>
    <property type="match status" value="1"/>
</dbReference>
<comment type="similarity">
    <text evidence="2">Belongs to the universal ribosomal protein uL18 family.</text>
</comment>
<evidence type="ECO:0000256" key="6">
    <source>
        <dbReference type="ARBA" id="ARBA00022980"/>
    </source>
</evidence>
<dbReference type="InterPro" id="IPR004389">
    <property type="entry name" value="Ribosomal_uL18_bac-type"/>
</dbReference>
<evidence type="ECO:0000256" key="3">
    <source>
        <dbReference type="ARBA" id="ARBA00011505"/>
    </source>
</evidence>
<dbReference type="GO" id="GO:1990904">
    <property type="term" value="C:ribonucleoprotein complex"/>
    <property type="evidence" value="ECO:0007669"/>
    <property type="project" value="UniProtKB-KW"/>
</dbReference>
<gene>
    <name evidence="10" type="primary">rpl18</name>
</gene>
<dbReference type="EMBL" id="MZ365053">
    <property type="protein sequence ID" value="QYB18942.1"/>
    <property type="molecule type" value="Genomic_DNA"/>
</dbReference>
<evidence type="ECO:0000313" key="10">
    <source>
        <dbReference type="EMBL" id="QYB18942.1"/>
    </source>
</evidence>
<proteinExistence type="inferred from homology"/>
<comment type="function">
    <text evidence="1">Binds 5S rRNA, forms part of the central protuberance of the 50S subunit.</text>
</comment>
<protein>
    <recommendedName>
        <fullName evidence="8">Large ribosomal subunit protein uL18c</fullName>
    </recommendedName>
    <alternativeName>
        <fullName evidence="9">50S ribosomal protein L18, chloroplastic</fullName>
    </alternativeName>
</protein>
<dbReference type="GO" id="GO:0008097">
    <property type="term" value="F:5S rRNA binding"/>
    <property type="evidence" value="ECO:0007669"/>
    <property type="project" value="TreeGrafter"/>
</dbReference>
<dbReference type="NCBIfam" id="TIGR00060">
    <property type="entry name" value="L18_bact"/>
    <property type="match status" value="1"/>
</dbReference>
<dbReference type="GO" id="GO:0006412">
    <property type="term" value="P:translation"/>
    <property type="evidence" value="ECO:0007669"/>
    <property type="project" value="InterPro"/>
</dbReference>
<dbReference type="GO" id="GO:0005737">
    <property type="term" value="C:cytoplasm"/>
    <property type="evidence" value="ECO:0007669"/>
    <property type="project" value="UniProtKB-ARBA"/>
</dbReference>
<evidence type="ECO:0000256" key="7">
    <source>
        <dbReference type="ARBA" id="ARBA00023274"/>
    </source>
</evidence>
<geneLocation type="plastid" evidence="10"/>
<keyword evidence="6 10" id="KW-0689">Ribosomal protein</keyword>
<dbReference type="GO" id="GO:0003735">
    <property type="term" value="F:structural constituent of ribosome"/>
    <property type="evidence" value="ECO:0007669"/>
    <property type="project" value="InterPro"/>
</dbReference>
<name>A0A8F8SRI3_9STRA</name>
<evidence type="ECO:0000256" key="4">
    <source>
        <dbReference type="ARBA" id="ARBA00022730"/>
    </source>
</evidence>
<dbReference type="Pfam" id="PF00861">
    <property type="entry name" value="Ribosomal_L18p"/>
    <property type="match status" value="1"/>
</dbReference>
<comment type="subunit">
    <text evidence="3">Part of the 50S ribosomal subunit; contacts the 5S rRNA.</text>
</comment>
<keyword evidence="4" id="KW-0699">rRNA-binding</keyword>
<dbReference type="PANTHER" id="PTHR12899">
    <property type="entry name" value="39S RIBOSOMAL PROTEIN L18, MITOCHONDRIAL"/>
    <property type="match status" value="1"/>
</dbReference>
<evidence type="ECO:0000256" key="2">
    <source>
        <dbReference type="ARBA" id="ARBA00007116"/>
    </source>
</evidence>
<dbReference type="Gene3D" id="3.30.420.100">
    <property type="match status" value="1"/>
</dbReference>
<evidence type="ECO:0000256" key="8">
    <source>
        <dbReference type="ARBA" id="ARBA00035303"/>
    </source>
</evidence>
<sequence length="135" mass="15483">MKFSQKTLLKIKNKNKKLKFNKYKRLKRKSLRGQVKGTINRPRLSIYRSNENIYAQIIDDHNSKTLISCSSLDRSIKSGLLNGRTRDTSKLIGEILAKVSLKKNITQIVFDRGPYLYHGRIKSLADGARMGGLQF</sequence>
<dbReference type="InterPro" id="IPR057268">
    <property type="entry name" value="Ribosomal_L18"/>
</dbReference>
<keyword evidence="10" id="KW-0934">Plastid</keyword>
<dbReference type="InterPro" id="IPR005484">
    <property type="entry name" value="Ribosomal_uL18_bac/plant/anim"/>
</dbReference>
<keyword evidence="7" id="KW-0687">Ribonucleoprotein</keyword>
<organism evidence="10">
    <name type="scientific">Climaconeis sp</name>
    <dbReference type="NCBI Taxonomy" id="2846830"/>
    <lineage>
        <taxon>Eukaryota</taxon>
        <taxon>Sar</taxon>
        <taxon>Stramenopiles</taxon>
        <taxon>Ochrophyta</taxon>
        <taxon>Bacillariophyta</taxon>
        <taxon>Bacillariophyceae</taxon>
        <taxon>Bacillariophycidae</taxon>
        <taxon>Naviculales</taxon>
        <taxon>Berkeleyaceae</taxon>
        <taxon>Climaconeis</taxon>
    </lineage>
</organism>
<evidence type="ECO:0000256" key="5">
    <source>
        <dbReference type="ARBA" id="ARBA00022884"/>
    </source>
</evidence>
<dbReference type="PANTHER" id="PTHR12899:SF3">
    <property type="entry name" value="LARGE RIBOSOMAL SUBUNIT PROTEIN UL18M"/>
    <property type="match status" value="1"/>
</dbReference>
<evidence type="ECO:0000256" key="9">
    <source>
        <dbReference type="ARBA" id="ARBA00035346"/>
    </source>
</evidence>
<keyword evidence="5" id="KW-0694">RNA-binding</keyword>
<dbReference type="HAMAP" id="MF_01337_B">
    <property type="entry name" value="Ribosomal_uL18_B"/>
    <property type="match status" value="1"/>
</dbReference>
<dbReference type="SUPFAM" id="SSF53137">
    <property type="entry name" value="Translational machinery components"/>
    <property type="match status" value="1"/>
</dbReference>
<dbReference type="GO" id="GO:0005840">
    <property type="term" value="C:ribosome"/>
    <property type="evidence" value="ECO:0007669"/>
    <property type="project" value="UniProtKB-KW"/>
</dbReference>
<dbReference type="CDD" id="cd00432">
    <property type="entry name" value="Ribosomal_L18_L5e"/>
    <property type="match status" value="1"/>
</dbReference>